<comment type="subcellular location">
    <subcellularLocation>
        <location evidence="1">Endomembrane system</location>
        <topology evidence="1">Multi-pass membrane protein</topology>
    </subcellularLocation>
</comment>
<dbReference type="eggNOG" id="COG2149">
    <property type="taxonomic scope" value="Bacteria"/>
</dbReference>
<comment type="caution">
    <text evidence="7">The sequence shown here is derived from an EMBL/GenBank/DDBJ whole genome shotgun (WGS) entry which is preliminary data.</text>
</comment>
<protein>
    <recommendedName>
        <fullName evidence="6">DUF202 domain-containing protein</fullName>
    </recommendedName>
</protein>
<feature type="transmembrane region" description="Helical" evidence="5">
    <location>
        <begin position="131"/>
        <end position="156"/>
    </location>
</feature>
<evidence type="ECO:0000256" key="2">
    <source>
        <dbReference type="ARBA" id="ARBA00022692"/>
    </source>
</evidence>
<sequence>MQDDDKPQLSFNKLLTKNPVHASFLFASQRTGLAFQRTRLSADRTLMAVIRTSLSLISFGFTIFQIFWHLKEEFHKHWRSLMPRILGFILVILGILMLVIGIAYQVRFMKQIRIEREDMMNKGLLPDEDKFPVSFTLIIATLLLFAGIFAAIYMGIQVLKPNINLP</sequence>
<reference evidence="7 8" key="1">
    <citation type="submission" date="2014-09" db="EMBL/GenBank/DDBJ databases">
        <title>Sporocytophaga myxococcoides PG-01 genome sequencing.</title>
        <authorList>
            <person name="Liu L."/>
            <person name="Gao P.J."/>
            <person name="Chen G.J."/>
            <person name="Wang L.S."/>
        </authorList>
    </citation>
    <scope>NUCLEOTIDE SEQUENCE [LARGE SCALE GENOMIC DNA]</scope>
    <source>
        <strain evidence="7 8">PG-01</strain>
    </source>
</reference>
<feature type="transmembrane region" description="Helical" evidence="5">
    <location>
        <begin position="88"/>
        <end position="110"/>
    </location>
</feature>
<keyword evidence="4 5" id="KW-0472">Membrane</keyword>
<keyword evidence="3 5" id="KW-1133">Transmembrane helix</keyword>
<evidence type="ECO:0000313" key="8">
    <source>
        <dbReference type="Proteomes" id="UP000030185"/>
    </source>
</evidence>
<dbReference type="InterPro" id="IPR003807">
    <property type="entry name" value="DUF202"/>
</dbReference>
<keyword evidence="8" id="KW-1185">Reference proteome</keyword>
<feature type="transmembrane region" description="Helical" evidence="5">
    <location>
        <begin position="46"/>
        <end position="68"/>
    </location>
</feature>
<gene>
    <name evidence="7" type="ORF">MYP_2855</name>
</gene>
<organism evidence="7 8">
    <name type="scientific">Sporocytophaga myxococcoides</name>
    <dbReference type="NCBI Taxonomy" id="153721"/>
    <lineage>
        <taxon>Bacteria</taxon>
        <taxon>Pseudomonadati</taxon>
        <taxon>Bacteroidota</taxon>
        <taxon>Cytophagia</taxon>
        <taxon>Cytophagales</taxon>
        <taxon>Cytophagaceae</taxon>
        <taxon>Sporocytophaga</taxon>
    </lineage>
</organism>
<dbReference type="GO" id="GO:0012505">
    <property type="term" value="C:endomembrane system"/>
    <property type="evidence" value="ECO:0007669"/>
    <property type="project" value="UniProtKB-SubCell"/>
</dbReference>
<evidence type="ECO:0000313" key="7">
    <source>
        <dbReference type="EMBL" id="GAL85626.1"/>
    </source>
</evidence>
<dbReference type="STRING" id="153721.MYP_2855"/>
<evidence type="ECO:0000256" key="1">
    <source>
        <dbReference type="ARBA" id="ARBA00004127"/>
    </source>
</evidence>
<proteinExistence type="predicted"/>
<name>A0A098LF72_9BACT</name>
<dbReference type="EMBL" id="BBLT01000005">
    <property type="protein sequence ID" value="GAL85626.1"/>
    <property type="molecule type" value="Genomic_DNA"/>
</dbReference>
<feature type="domain" description="DUF202" evidence="6">
    <location>
        <begin position="37"/>
        <end position="103"/>
    </location>
</feature>
<dbReference type="OrthoDB" id="582337at2"/>
<dbReference type="AlphaFoldDB" id="A0A098LF72"/>
<keyword evidence="2 5" id="KW-0812">Transmembrane</keyword>
<dbReference type="Proteomes" id="UP000030185">
    <property type="component" value="Unassembled WGS sequence"/>
</dbReference>
<evidence type="ECO:0000256" key="4">
    <source>
        <dbReference type="ARBA" id="ARBA00023136"/>
    </source>
</evidence>
<evidence type="ECO:0000259" key="6">
    <source>
        <dbReference type="Pfam" id="PF02656"/>
    </source>
</evidence>
<evidence type="ECO:0000256" key="5">
    <source>
        <dbReference type="SAM" id="Phobius"/>
    </source>
</evidence>
<accession>A0A098LF72</accession>
<dbReference type="RefSeq" id="WP_081990519.1">
    <property type="nucleotide sequence ID" value="NZ_BBLT01000005.1"/>
</dbReference>
<dbReference type="Pfam" id="PF02656">
    <property type="entry name" value="DUF202"/>
    <property type="match status" value="1"/>
</dbReference>
<evidence type="ECO:0000256" key="3">
    <source>
        <dbReference type="ARBA" id="ARBA00022989"/>
    </source>
</evidence>